<dbReference type="PANTHER" id="PTHR21016">
    <property type="entry name" value="BETA-AMYLOID BINDING PROTEIN-RELATED"/>
    <property type="match status" value="1"/>
</dbReference>
<dbReference type="InterPro" id="IPR050932">
    <property type="entry name" value="TM2D1-3-like"/>
</dbReference>
<dbReference type="InterPro" id="IPR007829">
    <property type="entry name" value="TM2"/>
</dbReference>
<dbReference type="Pfam" id="PF05154">
    <property type="entry name" value="TM2"/>
    <property type="match status" value="1"/>
</dbReference>
<evidence type="ECO:0000256" key="2">
    <source>
        <dbReference type="ARBA" id="ARBA00022692"/>
    </source>
</evidence>
<proteinExistence type="predicted"/>
<feature type="transmembrane region" description="Helical" evidence="5">
    <location>
        <begin position="48"/>
        <end position="68"/>
    </location>
</feature>
<keyword evidence="2 5" id="KW-0812">Transmembrane</keyword>
<evidence type="ECO:0000256" key="5">
    <source>
        <dbReference type="SAM" id="Phobius"/>
    </source>
</evidence>
<dbReference type="EMBL" id="JANVAD010000009">
    <property type="protein sequence ID" value="MCS6523885.1"/>
    <property type="molecule type" value="Genomic_DNA"/>
</dbReference>
<accession>A0ABT2HKT4</accession>
<evidence type="ECO:0000313" key="7">
    <source>
        <dbReference type="EMBL" id="MCS6523885.1"/>
    </source>
</evidence>
<dbReference type="GeneID" id="95325057"/>
<keyword evidence="3 5" id="KW-1133">Transmembrane helix</keyword>
<comment type="caution">
    <text evidence="7">The sequence shown here is derived from an EMBL/GenBank/DDBJ whole genome shotgun (WGS) entry which is preliminary data.</text>
</comment>
<name>A0ABT2HKT4_9MICO</name>
<feature type="domain" description="TM2" evidence="6">
    <location>
        <begin position="18"/>
        <end position="66"/>
    </location>
</feature>
<keyword evidence="4 5" id="KW-0472">Membrane</keyword>
<gene>
    <name evidence="7" type="ORF">NYQ28_15055</name>
</gene>
<keyword evidence="8" id="KW-1185">Reference proteome</keyword>
<evidence type="ECO:0000256" key="1">
    <source>
        <dbReference type="ARBA" id="ARBA00004141"/>
    </source>
</evidence>
<evidence type="ECO:0000256" key="3">
    <source>
        <dbReference type="ARBA" id="ARBA00022989"/>
    </source>
</evidence>
<dbReference type="PANTHER" id="PTHR21016:SF25">
    <property type="entry name" value="TM2 DOMAIN-CONTAINING PROTEIN DDB_G0277895-RELATED"/>
    <property type="match status" value="1"/>
</dbReference>
<feature type="transmembrane region" description="Helical" evidence="5">
    <location>
        <begin position="24"/>
        <end position="41"/>
    </location>
</feature>
<reference evidence="7 8" key="1">
    <citation type="submission" date="2022-08" db="EMBL/GenBank/DDBJ databases">
        <title>Taxonomy of Curtobacterium flaccumfaciens.</title>
        <authorList>
            <person name="Osdaghi E."/>
            <person name="Taghavi S.M."/>
            <person name="Hamidizade M."/>
            <person name="Abachi H."/>
            <person name="Fazliarab A."/>
            <person name="Baeyen S."/>
            <person name="Portier P."/>
            <person name="Van Vaerenbergh J."/>
            <person name="Jacques M.-A."/>
        </authorList>
    </citation>
    <scope>NUCLEOTIDE SEQUENCE [LARGE SCALE GENOMIC DNA]</scope>
    <source>
        <strain evidence="7 8">LMG8786T</strain>
    </source>
</reference>
<organism evidence="7 8">
    <name type="scientific">Curtobacterium citreum</name>
    <dbReference type="NCBI Taxonomy" id="2036"/>
    <lineage>
        <taxon>Bacteria</taxon>
        <taxon>Bacillati</taxon>
        <taxon>Actinomycetota</taxon>
        <taxon>Actinomycetes</taxon>
        <taxon>Micrococcales</taxon>
        <taxon>Microbacteriaceae</taxon>
        <taxon>Curtobacterium</taxon>
    </lineage>
</organism>
<sequence>MTSTAPAPQPTYTNARPQKHIGTAYKWLIFFGGFGAHRYYMGKIGTGILYTCTGGLVGIGVLVDIFTLDSQVVDVNEKNSVAPTLR</sequence>
<evidence type="ECO:0000313" key="8">
    <source>
        <dbReference type="Proteomes" id="UP001652264"/>
    </source>
</evidence>
<comment type="subcellular location">
    <subcellularLocation>
        <location evidence="1">Membrane</location>
        <topology evidence="1">Multi-pass membrane protein</topology>
    </subcellularLocation>
</comment>
<evidence type="ECO:0000259" key="6">
    <source>
        <dbReference type="Pfam" id="PF05154"/>
    </source>
</evidence>
<dbReference type="RefSeq" id="WP_141862569.1">
    <property type="nucleotide sequence ID" value="NZ_BMNV01000011.1"/>
</dbReference>
<dbReference type="Proteomes" id="UP001652264">
    <property type="component" value="Unassembled WGS sequence"/>
</dbReference>
<evidence type="ECO:0000256" key="4">
    <source>
        <dbReference type="ARBA" id="ARBA00023136"/>
    </source>
</evidence>
<protein>
    <submittedName>
        <fullName evidence="7">TM2 domain-containing protein</fullName>
    </submittedName>
</protein>